<protein>
    <submittedName>
        <fullName evidence="3">Uncharacterized protein</fullName>
    </submittedName>
</protein>
<proteinExistence type="predicted"/>
<feature type="region of interest" description="Disordered" evidence="1">
    <location>
        <begin position="1"/>
        <end position="91"/>
    </location>
</feature>
<organism evidence="3">
    <name type="scientific">Streptomyces sp. NBC_00008</name>
    <dbReference type="NCBI Taxonomy" id="2903610"/>
    <lineage>
        <taxon>Bacteria</taxon>
        <taxon>Bacillati</taxon>
        <taxon>Actinomycetota</taxon>
        <taxon>Actinomycetes</taxon>
        <taxon>Kitasatosporales</taxon>
        <taxon>Streptomycetaceae</taxon>
        <taxon>Streptomyces</taxon>
    </lineage>
</organism>
<dbReference type="EMBL" id="CP108313">
    <property type="protein sequence ID" value="WTW70299.1"/>
    <property type="molecule type" value="Genomic_DNA"/>
</dbReference>
<accession>A0AAU2VT96</accession>
<feature type="transmembrane region" description="Helical" evidence="2">
    <location>
        <begin position="107"/>
        <end position="125"/>
    </location>
</feature>
<keyword evidence="2" id="KW-1133">Transmembrane helix</keyword>
<feature type="compositionally biased region" description="Low complexity" evidence="1">
    <location>
        <begin position="9"/>
        <end position="23"/>
    </location>
</feature>
<keyword evidence="2" id="KW-0812">Transmembrane</keyword>
<feature type="compositionally biased region" description="Basic and acidic residues" evidence="1">
    <location>
        <begin position="52"/>
        <end position="66"/>
    </location>
</feature>
<evidence type="ECO:0000313" key="3">
    <source>
        <dbReference type="EMBL" id="WTW70299.1"/>
    </source>
</evidence>
<keyword evidence="2" id="KW-0472">Membrane</keyword>
<evidence type="ECO:0000256" key="1">
    <source>
        <dbReference type="SAM" id="MobiDB-lite"/>
    </source>
</evidence>
<sequence length="131" mass="13281">MPPGPPGAPSGASGSPSPGAGSPRPDDEQSPLAGLPAGEGRQRPGRQLTPREIARADEAIEAEENRSNATDPAAVPAVTPDASASPKADRLARQALDGQAVQQVKEMSLGVGICLVGLGLGFLALRMRRAD</sequence>
<dbReference type="AlphaFoldDB" id="A0AAU2VT96"/>
<evidence type="ECO:0000256" key="2">
    <source>
        <dbReference type="SAM" id="Phobius"/>
    </source>
</evidence>
<reference evidence="3" key="1">
    <citation type="submission" date="2022-10" db="EMBL/GenBank/DDBJ databases">
        <title>The complete genomes of actinobacterial strains from the NBC collection.</title>
        <authorList>
            <person name="Joergensen T.S."/>
            <person name="Alvarez Arevalo M."/>
            <person name="Sterndorff E.B."/>
            <person name="Faurdal D."/>
            <person name="Vuksanovic O."/>
            <person name="Mourched A.-S."/>
            <person name="Charusanti P."/>
            <person name="Shaw S."/>
            <person name="Blin K."/>
            <person name="Weber T."/>
        </authorList>
    </citation>
    <scope>NUCLEOTIDE SEQUENCE</scope>
    <source>
        <strain evidence="3">NBC_00008</strain>
    </source>
</reference>
<name>A0AAU2VT96_9ACTN</name>
<feature type="compositionally biased region" description="Low complexity" evidence="1">
    <location>
        <begin position="69"/>
        <end position="86"/>
    </location>
</feature>
<gene>
    <name evidence="3" type="ORF">OG398_19550</name>
</gene>